<dbReference type="EMBL" id="HG996467">
    <property type="protein sequence ID" value="CAG1862074.1"/>
    <property type="molecule type" value="Genomic_DNA"/>
</dbReference>
<name>A0A804I2X4_MUSAM</name>
<keyword evidence="4" id="KW-1185">Reference proteome</keyword>
<evidence type="ECO:0000313" key="4">
    <source>
        <dbReference type="Proteomes" id="UP000012960"/>
    </source>
</evidence>
<evidence type="ECO:0000256" key="1">
    <source>
        <dbReference type="SAM" id="MobiDB-lite"/>
    </source>
</evidence>
<feature type="region of interest" description="Disordered" evidence="1">
    <location>
        <begin position="1"/>
        <end position="26"/>
    </location>
</feature>
<dbReference type="Gramene" id="Ma02_t14740.1">
    <property type="protein sequence ID" value="Ma02_p14740.1"/>
    <property type="gene ID" value="Ma02_g14740"/>
</dbReference>
<gene>
    <name evidence="2" type="ORF">GSMUA_69680.1</name>
</gene>
<evidence type="ECO:0000313" key="2">
    <source>
        <dbReference type="EMBL" id="CAG1862074.1"/>
    </source>
</evidence>
<accession>A0A804I2X4</accession>
<dbReference type="EnsemblPlants" id="Ma02_t14740.1">
    <property type="protein sequence ID" value="Ma02_p14740.1"/>
    <property type="gene ID" value="Ma02_g14740"/>
</dbReference>
<reference evidence="2" key="1">
    <citation type="submission" date="2021-03" db="EMBL/GenBank/DDBJ databases">
        <authorList>
            <consortium name="Genoscope - CEA"/>
            <person name="William W."/>
        </authorList>
    </citation>
    <scope>NUCLEOTIDE SEQUENCE</scope>
    <source>
        <strain evidence="2">Doubled-haploid Pahang</strain>
    </source>
</reference>
<proteinExistence type="predicted"/>
<dbReference type="AlphaFoldDB" id="A0A804I2X4"/>
<reference evidence="3" key="2">
    <citation type="submission" date="2021-05" db="UniProtKB">
        <authorList>
            <consortium name="EnsemblPlants"/>
        </authorList>
    </citation>
    <scope>IDENTIFICATION</scope>
    <source>
        <strain evidence="3">subsp. malaccensis</strain>
    </source>
</reference>
<evidence type="ECO:0000313" key="3">
    <source>
        <dbReference type="EnsemblPlants" id="Ma02_p14740.1"/>
    </source>
</evidence>
<dbReference type="InParanoid" id="A0A804I2X4"/>
<sequence>MYAICASERDTGGFGGDCEEEESGGGRARREVTGGIAVELWIRNRSRIPLSLVGVCVVGYGRLLDPLLLDAVRLKLSIGFWTPAVSRLVDLQEAYWYFSIAFF</sequence>
<protein>
    <submittedName>
        <fullName evidence="2">(wild Malaysian banana) hypothetical protein</fullName>
    </submittedName>
</protein>
<organism evidence="3 4">
    <name type="scientific">Musa acuminata subsp. malaccensis</name>
    <name type="common">Wild banana</name>
    <name type="synonym">Musa malaccensis</name>
    <dbReference type="NCBI Taxonomy" id="214687"/>
    <lineage>
        <taxon>Eukaryota</taxon>
        <taxon>Viridiplantae</taxon>
        <taxon>Streptophyta</taxon>
        <taxon>Embryophyta</taxon>
        <taxon>Tracheophyta</taxon>
        <taxon>Spermatophyta</taxon>
        <taxon>Magnoliopsida</taxon>
        <taxon>Liliopsida</taxon>
        <taxon>Zingiberales</taxon>
        <taxon>Musaceae</taxon>
        <taxon>Musa</taxon>
    </lineage>
</organism>
<dbReference type="Proteomes" id="UP000012960">
    <property type="component" value="Unplaced"/>
</dbReference>